<dbReference type="Gene3D" id="3.90.550.10">
    <property type="entry name" value="Spore Coat Polysaccharide Biosynthesis Protein SpsA, Chain A"/>
    <property type="match status" value="2"/>
</dbReference>
<proteinExistence type="inferred from homology"/>
<feature type="transmembrane region" description="Helical" evidence="13">
    <location>
        <begin position="980"/>
        <end position="998"/>
    </location>
</feature>
<dbReference type="Proteomes" id="UP001210211">
    <property type="component" value="Unassembled WGS sequence"/>
</dbReference>
<keyword evidence="2" id="KW-0328">Glycosyltransferase</keyword>
<evidence type="ECO:0000313" key="15">
    <source>
        <dbReference type="EMBL" id="KAJ3700568.1"/>
    </source>
</evidence>
<evidence type="ECO:0000256" key="9">
    <source>
        <dbReference type="ARBA" id="ARBA00051800"/>
    </source>
</evidence>
<reference evidence="15 16" key="1">
    <citation type="journal article" date="2022" name="Cell">
        <title>Repeat-based holocentromeres influence genome architecture and karyotype evolution.</title>
        <authorList>
            <person name="Hofstatter P.G."/>
            <person name="Thangavel G."/>
            <person name="Lux T."/>
            <person name="Neumann P."/>
            <person name="Vondrak T."/>
            <person name="Novak P."/>
            <person name="Zhang M."/>
            <person name="Costa L."/>
            <person name="Castellani M."/>
            <person name="Scott A."/>
            <person name="Toegelov H."/>
            <person name="Fuchs J."/>
            <person name="Mata-Sucre Y."/>
            <person name="Dias Y."/>
            <person name="Vanzela A.L.L."/>
            <person name="Huettel B."/>
            <person name="Almeida C.C.S."/>
            <person name="Simkova H."/>
            <person name="Souza G."/>
            <person name="Pedrosa-Harand A."/>
            <person name="Macas J."/>
            <person name="Mayer K.F.X."/>
            <person name="Houben A."/>
            <person name="Marques A."/>
        </authorList>
    </citation>
    <scope>NUCLEOTIDE SEQUENCE [LARGE SCALE GENOMIC DNA]</scope>
    <source>
        <strain evidence="15">RhyTen1mFocal</strain>
    </source>
</reference>
<keyword evidence="5 13" id="KW-1133">Transmembrane helix</keyword>
<protein>
    <recommendedName>
        <fullName evidence="11">glucomannan 4-beta-mannosyltransferase</fullName>
        <ecNumber evidence="11">2.4.1.32</ecNumber>
    </recommendedName>
</protein>
<comment type="caution">
    <text evidence="15">The sequence shown here is derived from an EMBL/GenBank/DDBJ whole genome shotgun (WGS) entry which is preliminary data.</text>
</comment>
<feature type="domain" description="Glycosyltransferase 2-like" evidence="14">
    <location>
        <begin position="227"/>
        <end position="366"/>
    </location>
</feature>
<dbReference type="InterPro" id="IPR001173">
    <property type="entry name" value="Glyco_trans_2-like"/>
</dbReference>
<feature type="transmembrane region" description="Helical" evidence="13">
    <location>
        <begin position="1004"/>
        <end position="1025"/>
    </location>
</feature>
<evidence type="ECO:0000256" key="3">
    <source>
        <dbReference type="ARBA" id="ARBA00022679"/>
    </source>
</evidence>
<dbReference type="PANTHER" id="PTHR32044">
    <property type="entry name" value="GLUCOMANNAN 4-BETA-MANNOSYLTRANSFERASE 9"/>
    <property type="match status" value="1"/>
</dbReference>
<feature type="transmembrane region" description="Helical" evidence="13">
    <location>
        <begin position="79"/>
        <end position="105"/>
    </location>
</feature>
<evidence type="ECO:0000256" key="13">
    <source>
        <dbReference type="SAM" id="Phobius"/>
    </source>
</evidence>
<evidence type="ECO:0000256" key="5">
    <source>
        <dbReference type="ARBA" id="ARBA00022989"/>
    </source>
</evidence>
<evidence type="ECO:0000256" key="2">
    <source>
        <dbReference type="ARBA" id="ARBA00022676"/>
    </source>
</evidence>
<dbReference type="FunFam" id="3.90.550.10:FF:000015">
    <property type="entry name" value="Glucomannan 4-beta-mannosyltransferase 9"/>
    <property type="match status" value="2"/>
</dbReference>
<feature type="transmembrane region" description="Helical" evidence="13">
    <location>
        <begin position="478"/>
        <end position="496"/>
    </location>
</feature>
<dbReference type="AlphaFoldDB" id="A0AAD5ZMH3"/>
<evidence type="ECO:0000256" key="7">
    <source>
        <dbReference type="ARBA" id="ARBA00023136"/>
    </source>
</evidence>
<dbReference type="GO" id="GO:0000139">
    <property type="term" value="C:Golgi membrane"/>
    <property type="evidence" value="ECO:0007669"/>
    <property type="project" value="UniProtKB-SubCell"/>
</dbReference>
<dbReference type="GO" id="GO:0051753">
    <property type="term" value="F:mannan synthase activity"/>
    <property type="evidence" value="ECO:0007669"/>
    <property type="project" value="TreeGrafter"/>
</dbReference>
<evidence type="ECO:0000256" key="4">
    <source>
        <dbReference type="ARBA" id="ARBA00022692"/>
    </source>
</evidence>
<comment type="similarity">
    <text evidence="10">Belongs to the glycosyltransferase 2 family. Plant cellulose synthase-like A subfamily.</text>
</comment>
<comment type="subcellular location">
    <subcellularLocation>
        <location evidence="1">Golgi apparatus membrane</location>
        <topology evidence="1">Multi-pass membrane protein</topology>
    </subcellularLocation>
</comment>
<gene>
    <name evidence="15" type="ORF">LUZ61_004273</name>
</gene>
<dbReference type="EC" id="2.4.1.32" evidence="11"/>
<dbReference type="EMBL" id="JAMRDG010000001">
    <property type="protein sequence ID" value="KAJ3700568.1"/>
    <property type="molecule type" value="Genomic_DNA"/>
</dbReference>
<feature type="transmembrane region" description="Helical" evidence="13">
    <location>
        <begin position="899"/>
        <end position="925"/>
    </location>
</feature>
<sequence>MASSTRKESHEGGAVPPEEEEEEEALERSNGVDVLRLAKLFLARVNEFAVTPDVAVILEQIVVLWRITRSKVLVPTFQVIVIVFVVMRVMVLVEKAFMLITSWYARFFHWRRPERIYKCDPIEEDEELGSLSYPMVLVQIPMYNEKEVYQLSIGAACSLTWPVDRLIVQVLDDSTDADTKALVEEECQKWRKKGINVKYETRKDRAGYKAGNLREGMKHIYVQHCEYVAIFDADFQPEPDFLARTVPFLVHNPTVALVQARWKFVNPGESLLTRMQRITLDYHFKMEQESGYSVFSFFGFNGTAGVWRISAMDEAGGWKDRSTVEDMDLSIRANLKGWKFVYVADVKVKSELPNTFKTYRKQQHRRCRFGGNSIYLAVFVPEVSLPVWIVAYLPAIITLFNTTENPRLIHMVPFFVLFENGMSMLRMKSTLIGLFDTGRANEWVVTEKFGGAMSTKPDPQMLKKPSFKLRDRINLPEIGFGVFLSFCASIVAYRLVVDSLAKLFLARVNELAFTPDVAVILEQILVLWRITRKRVLVPTLQVIVIVCMAMSVIVLIEKAFLGIVSWFARVLCRRPERIYKCDPITEEKELGSLAYPMVLVQIPMYNEMEVYQLSIGAACCLTWPVDRLIVQVLDDSTDPLIKALVEEECKKWRKKGINVRYETRKDRAGYKAGNLREGMKHDYVQKCEYVAIFDADFQPESDFLARTVPFLVHNPRLALVQARWQFVNSNDCLLTRMQEISMDYHFKVEQEAGSSICGFFGYNGTAGVWRAQAINEAGGWNDRTTAEDMDLAVRAALLGWDFLYVGVIKVKSELPSTLKAYRSQQHRWSCGPALLFKKMLLEILMAKKVSIEKKFYIVYNFFIARRFISAFFTFFFFSLLLPVKIFFPEITIPGWELVLIPTVITLLHSVGTPRSFYLLVLWVLFENVMALHRCKAILIGLVEAGRANEWIVTEKLGNGLKMKRIVNVAQRFLLRDRFHLLELMLGTFLLLCACFDFGYRENYFYVFIIPQAIAYFVVGFGYIGLVPS</sequence>
<evidence type="ECO:0000256" key="11">
    <source>
        <dbReference type="ARBA" id="ARBA00066505"/>
    </source>
</evidence>
<keyword evidence="6" id="KW-0333">Golgi apparatus</keyword>
<keyword evidence="8" id="KW-0961">Cell wall biogenesis/degradation</keyword>
<feature type="domain" description="Glycosyltransferase 2-like" evidence="14">
    <location>
        <begin position="689"/>
        <end position="885"/>
    </location>
</feature>
<comment type="catalytic activity">
    <reaction evidence="9">
        <text>GDP-mannose + (glucomannan)n = GDP + (glucomannan)n+1.</text>
        <dbReference type="EC" id="2.4.1.32"/>
    </reaction>
</comment>
<dbReference type="PANTHER" id="PTHR32044:SF18">
    <property type="entry name" value="GLUCOMANNAN 4-BETA-MANNOSYLTRANSFERASE 6-RELATED"/>
    <property type="match status" value="1"/>
</dbReference>
<keyword evidence="3" id="KW-0808">Transferase</keyword>
<organism evidence="15 16">
    <name type="scientific">Rhynchospora tenuis</name>
    <dbReference type="NCBI Taxonomy" id="198213"/>
    <lineage>
        <taxon>Eukaryota</taxon>
        <taxon>Viridiplantae</taxon>
        <taxon>Streptophyta</taxon>
        <taxon>Embryophyta</taxon>
        <taxon>Tracheophyta</taxon>
        <taxon>Spermatophyta</taxon>
        <taxon>Magnoliopsida</taxon>
        <taxon>Liliopsida</taxon>
        <taxon>Poales</taxon>
        <taxon>Cyperaceae</taxon>
        <taxon>Cyperoideae</taxon>
        <taxon>Rhynchosporeae</taxon>
        <taxon>Rhynchospora</taxon>
    </lineage>
</organism>
<evidence type="ECO:0000256" key="12">
    <source>
        <dbReference type="SAM" id="MobiDB-lite"/>
    </source>
</evidence>
<dbReference type="GO" id="GO:0071555">
    <property type="term" value="P:cell wall organization"/>
    <property type="evidence" value="ECO:0007669"/>
    <property type="project" value="UniProtKB-KW"/>
</dbReference>
<keyword evidence="7 13" id="KW-0472">Membrane</keyword>
<feature type="region of interest" description="Disordered" evidence="12">
    <location>
        <begin position="1"/>
        <end position="25"/>
    </location>
</feature>
<accession>A0AAD5ZMH3</accession>
<evidence type="ECO:0000259" key="14">
    <source>
        <dbReference type="Pfam" id="PF13632"/>
    </source>
</evidence>
<evidence type="ECO:0000256" key="1">
    <source>
        <dbReference type="ARBA" id="ARBA00004653"/>
    </source>
</evidence>
<evidence type="ECO:0000256" key="10">
    <source>
        <dbReference type="ARBA" id="ARBA00060879"/>
    </source>
</evidence>
<feature type="transmembrane region" description="Helical" evidence="13">
    <location>
        <begin position="542"/>
        <end position="568"/>
    </location>
</feature>
<evidence type="ECO:0000313" key="16">
    <source>
        <dbReference type="Proteomes" id="UP001210211"/>
    </source>
</evidence>
<evidence type="ECO:0000256" key="8">
    <source>
        <dbReference type="ARBA" id="ARBA00023316"/>
    </source>
</evidence>
<feature type="compositionally biased region" description="Basic and acidic residues" evidence="12">
    <location>
        <begin position="1"/>
        <end position="11"/>
    </location>
</feature>
<dbReference type="Pfam" id="PF13632">
    <property type="entry name" value="Glyco_trans_2_3"/>
    <property type="match status" value="2"/>
</dbReference>
<name>A0AAD5ZMH3_9POAL</name>
<dbReference type="SUPFAM" id="SSF53448">
    <property type="entry name" value="Nucleotide-diphospho-sugar transferases"/>
    <property type="match status" value="2"/>
</dbReference>
<feature type="transmembrane region" description="Helical" evidence="13">
    <location>
        <begin position="374"/>
        <end position="396"/>
    </location>
</feature>
<dbReference type="InterPro" id="IPR029044">
    <property type="entry name" value="Nucleotide-diphossugar_trans"/>
</dbReference>
<dbReference type="GO" id="GO:0047259">
    <property type="term" value="F:glucomannan 4-beta-mannosyltransferase activity"/>
    <property type="evidence" value="ECO:0007669"/>
    <property type="project" value="UniProtKB-EC"/>
</dbReference>
<keyword evidence="4 13" id="KW-0812">Transmembrane</keyword>
<dbReference type="CDD" id="cd06437">
    <property type="entry name" value="CESA_CaSu_A2"/>
    <property type="match status" value="1"/>
</dbReference>
<evidence type="ECO:0000256" key="6">
    <source>
        <dbReference type="ARBA" id="ARBA00023034"/>
    </source>
</evidence>
<keyword evidence="16" id="KW-1185">Reference proteome</keyword>